<dbReference type="SUPFAM" id="SSF56954">
    <property type="entry name" value="Outer membrane efflux proteins (OEP)"/>
    <property type="match status" value="1"/>
</dbReference>
<dbReference type="RefSeq" id="WP_102819554.1">
    <property type="nucleotide sequence ID" value="NZ_JAMOHR010000001.1"/>
</dbReference>
<name>A0A2N8RJX6_STUST</name>
<keyword evidence="4" id="KW-0812">Transmembrane</keyword>
<dbReference type="AlphaFoldDB" id="A0A2N8RJX6"/>
<comment type="subcellular location">
    <subcellularLocation>
        <location evidence="1">Cell outer membrane</location>
    </subcellularLocation>
</comment>
<evidence type="ECO:0000256" key="3">
    <source>
        <dbReference type="ARBA" id="ARBA00022452"/>
    </source>
</evidence>
<keyword evidence="8" id="KW-0175">Coiled coil</keyword>
<comment type="caution">
    <text evidence="10">The sequence shown here is derived from an EMBL/GenBank/DDBJ whole genome shotgun (WGS) entry which is preliminary data.</text>
</comment>
<evidence type="ECO:0000313" key="11">
    <source>
        <dbReference type="Proteomes" id="UP000236003"/>
    </source>
</evidence>
<keyword evidence="9" id="KW-0732">Signal</keyword>
<keyword evidence="7" id="KW-0449">Lipoprotein</keyword>
<feature type="chain" id="PRO_5014854148" evidence="9">
    <location>
        <begin position="32"/>
        <end position="428"/>
    </location>
</feature>
<keyword evidence="3" id="KW-1134">Transmembrane beta strand</keyword>
<dbReference type="Gene3D" id="1.20.1600.10">
    <property type="entry name" value="Outer membrane efflux proteins (OEP)"/>
    <property type="match status" value="1"/>
</dbReference>
<evidence type="ECO:0000313" key="10">
    <source>
        <dbReference type="EMBL" id="PNF61397.1"/>
    </source>
</evidence>
<accession>A0A2N8RJX6</accession>
<dbReference type="PANTHER" id="PTHR30203:SF24">
    <property type="entry name" value="BLR4935 PROTEIN"/>
    <property type="match status" value="1"/>
</dbReference>
<dbReference type="InterPro" id="IPR010131">
    <property type="entry name" value="MdtP/NodT-like"/>
</dbReference>
<proteinExistence type="inferred from homology"/>
<keyword evidence="3" id="KW-0472">Membrane</keyword>
<evidence type="ECO:0000256" key="9">
    <source>
        <dbReference type="SAM" id="SignalP"/>
    </source>
</evidence>
<dbReference type="GO" id="GO:0015562">
    <property type="term" value="F:efflux transmembrane transporter activity"/>
    <property type="evidence" value="ECO:0007669"/>
    <property type="project" value="InterPro"/>
</dbReference>
<keyword evidence="5" id="KW-0564">Palmitate</keyword>
<evidence type="ECO:0000256" key="5">
    <source>
        <dbReference type="ARBA" id="ARBA00023139"/>
    </source>
</evidence>
<protein>
    <submittedName>
        <fullName evidence="10">TolC family protein</fullName>
    </submittedName>
</protein>
<sequence>MNWIVQPLPGSQRVLLAAVTLGLVLSGSVQAAPESAEFGATLPPLLDLLERQSPELRAAGYERQAAWERPDVAGSLPDPMLTFEEMGIARDDPSLSPSGVGSTRYAFRQTFPLGGKRGLAREIAEAGAEQAVARERLSRVELRSLVKLAFNEYQYAHAATQVTEELRSLVDELESIAQARYRVGLAPQQDVIKAQTEHSSLQSELLTLERDRRSTAARLNGILARPANAPLATPAGWPALPAAVPTLAELQARILGGNPQVAELNARIQEARRAEELANRNWIPDITVGTAVVQMGSRAEEFELMLEMNVPLWGRRRSAEQREAVSMRYAAEARREAVNSRLAGSVGEAWSALETAFRQHALTERTLLPQAELTYQSALASYQTGNVDFATLLDAQRQIRQLRLSLLSYELEQRVRVVELERLVGAEL</sequence>
<dbReference type="GO" id="GO:0016020">
    <property type="term" value="C:membrane"/>
    <property type="evidence" value="ECO:0007669"/>
    <property type="project" value="UniProtKB-SubCell"/>
</dbReference>
<evidence type="ECO:0000256" key="6">
    <source>
        <dbReference type="ARBA" id="ARBA00023237"/>
    </source>
</evidence>
<evidence type="ECO:0000256" key="7">
    <source>
        <dbReference type="ARBA" id="ARBA00023288"/>
    </source>
</evidence>
<dbReference type="EMBL" id="POUM01000001">
    <property type="protein sequence ID" value="PNF61397.1"/>
    <property type="molecule type" value="Genomic_DNA"/>
</dbReference>
<evidence type="ECO:0000256" key="2">
    <source>
        <dbReference type="ARBA" id="ARBA00007613"/>
    </source>
</evidence>
<feature type="signal peptide" evidence="9">
    <location>
        <begin position="1"/>
        <end position="31"/>
    </location>
</feature>
<gene>
    <name evidence="10" type="ORF">CXK99_01270</name>
</gene>
<dbReference type="InterPro" id="IPR003423">
    <property type="entry name" value="OMP_efflux"/>
</dbReference>
<reference evidence="10 11" key="1">
    <citation type="submission" date="2018-01" db="EMBL/GenBank/DDBJ databases">
        <title>Denitrification phenotypes of diverse strains of Pseudomonas stutzeri.</title>
        <authorList>
            <person name="Milligan D.A."/>
            <person name="Bergaust L."/>
            <person name="Bakken L.R."/>
            <person name="Frostegard A."/>
        </authorList>
    </citation>
    <scope>NUCLEOTIDE SEQUENCE [LARGE SCALE GENOMIC DNA]</scope>
    <source>
        <strain evidence="10 11">CCUG 44592</strain>
    </source>
</reference>
<evidence type="ECO:0000256" key="1">
    <source>
        <dbReference type="ARBA" id="ARBA00004442"/>
    </source>
</evidence>
<comment type="similarity">
    <text evidence="2">Belongs to the outer membrane factor (OMF) (TC 1.B.17) family.</text>
</comment>
<dbReference type="Proteomes" id="UP000236003">
    <property type="component" value="Unassembled WGS sequence"/>
</dbReference>
<dbReference type="Pfam" id="PF02321">
    <property type="entry name" value="OEP"/>
    <property type="match status" value="2"/>
</dbReference>
<evidence type="ECO:0000256" key="4">
    <source>
        <dbReference type="ARBA" id="ARBA00022692"/>
    </source>
</evidence>
<keyword evidence="6" id="KW-0998">Cell outer membrane</keyword>
<dbReference type="PANTHER" id="PTHR30203">
    <property type="entry name" value="OUTER MEMBRANE CATION EFFLUX PROTEIN"/>
    <property type="match status" value="1"/>
</dbReference>
<evidence type="ECO:0000256" key="8">
    <source>
        <dbReference type="SAM" id="Coils"/>
    </source>
</evidence>
<organism evidence="10 11">
    <name type="scientific">Stutzerimonas stutzeri</name>
    <name type="common">Pseudomonas stutzeri</name>
    <dbReference type="NCBI Taxonomy" id="316"/>
    <lineage>
        <taxon>Bacteria</taxon>
        <taxon>Pseudomonadati</taxon>
        <taxon>Pseudomonadota</taxon>
        <taxon>Gammaproteobacteria</taxon>
        <taxon>Pseudomonadales</taxon>
        <taxon>Pseudomonadaceae</taxon>
        <taxon>Stutzerimonas</taxon>
    </lineage>
</organism>
<feature type="coiled-coil region" evidence="8">
    <location>
        <begin position="159"/>
        <end position="211"/>
    </location>
</feature>